<reference evidence="1 2" key="1">
    <citation type="submission" date="2016-10" db="EMBL/GenBank/DDBJ databases">
        <authorList>
            <person name="de Groot N.N."/>
        </authorList>
    </citation>
    <scope>NUCLEOTIDE SEQUENCE [LARGE SCALE GENOMIC DNA]</scope>
    <source>
        <strain evidence="1 2">CGMCC 1.12333</strain>
    </source>
</reference>
<name>A0A1I7HFC6_9FLAO</name>
<accession>A0A1I7HFC6</accession>
<gene>
    <name evidence="1" type="ORF">SAMN05216480_1095</name>
</gene>
<protein>
    <recommendedName>
        <fullName evidence="3">DUF4270 domain-containing protein</fullName>
    </recommendedName>
</protein>
<dbReference type="InterPro" id="IPR025366">
    <property type="entry name" value="DUF4270"/>
</dbReference>
<evidence type="ECO:0000313" key="2">
    <source>
        <dbReference type="Proteomes" id="UP000199138"/>
    </source>
</evidence>
<organism evidence="1 2">
    <name type="scientific">Pustulibacterium marinum</name>
    <dbReference type="NCBI Taxonomy" id="1224947"/>
    <lineage>
        <taxon>Bacteria</taxon>
        <taxon>Pseudomonadati</taxon>
        <taxon>Bacteroidota</taxon>
        <taxon>Flavobacteriia</taxon>
        <taxon>Flavobacteriales</taxon>
        <taxon>Flavobacteriaceae</taxon>
        <taxon>Pustulibacterium</taxon>
    </lineage>
</organism>
<dbReference type="EMBL" id="FPBK01000009">
    <property type="protein sequence ID" value="SFU59312.1"/>
    <property type="molecule type" value="Genomic_DNA"/>
</dbReference>
<dbReference type="RefSeq" id="WP_093025380.1">
    <property type="nucleotide sequence ID" value="NZ_FPBK01000009.1"/>
</dbReference>
<dbReference type="PROSITE" id="PS51257">
    <property type="entry name" value="PROKAR_LIPOPROTEIN"/>
    <property type="match status" value="1"/>
</dbReference>
<dbReference type="OrthoDB" id="1466062at2"/>
<dbReference type="Pfam" id="PF14092">
    <property type="entry name" value="DUF4270"/>
    <property type="match status" value="1"/>
</dbReference>
<evidence type="ECO:0008006" key="3">
    <source>
        <dbReference type="Google" id="ProtNLM"/>
    </source>
</evidence>
<evidence type="ECO:0000313" key="1">
    <source>
        <dbReference type="EMBL" id="SFU59312.1"/>
    </source>
</evidence>
<dbReference type="STRING" id="1224947.SAMN05216480_1095"/>
<dbReference type="AlphaFoldDB" id="A0A1I7HFC6"/>
<proteinExistence type="predicted"/>
<sequence>MFKNSKRFFFTIAAGVMVIMMATSCEKEFSNLDLAGVTPNFEAERAFYPVHARNVKLNAVQTNGLDVYQLGKYNNPIFGEEESYIVSQVQLGTVSPTFGTYSQAVEMADDTLSSTIDEHETITRVYLDIPYFSSTATDDDGAAILDDDDVATYTLDSIYGNQEQEFTLRVDELTYYLGDYDPDSNFTEGAKYFSSSSDLDFQNYLGENLVNDTDFQISSETIKIMQVDDETTEEDESEEIDEVLEPRLRLDFPIGDDVTSNFFQTKILDMEDATALENNNNFKEYFRGIVISTSNISDNLLMLLSLSEAKIVIEYEYRRYDADEEEGYSIEESSFELSLAGNIIQRTNSSNFPSFDTSTDPEALYVKGGQGSMVELSMFDNNFDLDQDDITTPEAVSMMQSENWLINEANLTFSINHDLLDQNGDVVEPSRLYLFSLDDDSAPVIDYAFDGTTNESNPYFSKYVYGGIVEKDDDGNSERYKIRLTEHLNTLVQSDSTNVRLGIVVTSNVNTTTVLTAKTSTEDDKLIPSASVTNPFGTILYGTSETVPEDKRLRLEVYYTNPINN</sequence>
<dbReference type="Proteomes" id="UP000199138">
    <property type="component" value="Unassembled WGS sequence"/>
</dbReference>
<keyword evidence="2" id="KW-1185">Reference proteome</keyword>